<sequence length="62" mass="7032">DVSFLFGWRNEGEITESSRYQRPGLLRALETACRQQVIPQPHSIQGFGLVESLRYPLRSVAA</sequence>
<proteinExistence type="predicted"/>
<dbReference type="EMBL" id="BTSY01000007">
    <property type="protein sequence ID" value="GMT35371.1"/>
    <property type="molecule type" value="Genomic_DNA"/>
</dbReference>
<dbReference type="AlphaFoldDB" id="A0AAV5WSV4"/>
<gene>
    <name evidence="1" type="ORF">PFISCL1PPCAC_26668</name>
</gene>
<evidence type="ECO:0000313" key="1">
    <source>
        <dbReference type="EMBL" id="GMT35371.1"/>
    </source>
</evidence>
<feature type="non-terminal residue" evidence="1">
    <location>
        <position position="1"/>
    </location>
</feature>
<keyword evidence="2" id="KW-1185">Reference proteome</keyword>
<accession>A0AAV5WSV4</accession>
<comment type="caution">
    <text evidence="1">The sequence shown here is derived from an EMBL/GenBank/DDBJ whole genome shotgun (WGS) entry which is preliminary data.</text>
</comment>
<evidence type="ECO:0000313" key="2">
    <source>
        <dbReference type="Proteomes" id="UP001432322"/>
    </source>
</evidence>
<protein>
    <submittedName>
        <fullName evidence="1">Uncharacterized protein</fullName>
    </submittedName>
</protein>
<organism evidence="1 2">
    <name type="scientific">Pristionchus fissidentatus</name>
    <dbReference type="NCBI Taxonomy" id="1538716"/>
    <lineage>
        <taxon>Eukaryota</taxon>
        <taxon>Metazoa</taxon>
        <taxon>Ecdysozoa</taxon>
        <taxon>Nematoda</taxon>
        <taxon>Chromadorea</taxon>
        <taxon>Rhabditida</taxon>
        <taxon>Rhabditina</taxon>
        <taxon>Diplogasteromorpha</taxon>
        <taxon>Diplogasteroidea</taxon>
        <taxon>Neodiplogasteridae</taxon>
        <taxon>Pristionchus</taxon>
    </lineage>
</organism>
<reference evidence="1" key="1">
    <citation type="submission" date="2023-10" db="EMBL/GenBank/DDBJ databases">
        <title>Genome assembly of Pristionchus species.</title>
        <authorList>
            <person name="Yoshida K."/>
            <person name="Sommer R.J."/>
        </authorList>
    </citation>
    <scope>NUCLEOTIDE SEQUENCE</scope>
    <source>
        <strain evidence="1">RS5133</strain>
    </source>
</reference>
<dbReference type="Proteomes" id="UP001432322">
    <property type="component" value="Unassembled WGS sequence"/>
</dbReference>
<name>A0AAV5WSV4_9BILA</name>
<feature type="non-terminal residue" evidence="1">
    <location>
        <position position="62"/>
    </location>
</feature>